<name>A0A3B7RP43_9BACT</name>
<dbReference type="Proteomes" id="UP000262802">
    <property type="component" value="Chromosome"/>
</dbReference>
<proteinExistence type="predicted"/>
<keyword evidence="1" id="KW-0812">Transmembrane</keyword>
<dbReference type="KEGG" id="hyh:D3Y59_02350"/>
<reference evidence="2 3" key="1">
    <citation type="submission" date="2018-09" db="EMBL/GenBank/DDBJ databases">
        <title>Hymenobacter medium sp. nov., isolated from R2A medium.</title>
        <authorList>
            <person name="Yingchao G."/>
        </authorList>
    </citation>
    <scope>NUCLEOTIDE SEQUENCE [LARGE SCALE GENOMIC DNA]</scope>
    <source>
        <strain evidence="3">sh-6</strain>
    </source>
</reference>
<keyword evidence="1" id="KW-1133">Transmembrane helix</keyword>
<dbReference type="Gene3D" id="1.10.390.10">
    <property type="entry name" value="Neutral Protease Domain 2"/>
    <property type="match status" value="1"/>
</dbReference>
<dbReference type="InterPro" id="IPR027268">
    <property type="entry name" value="Peptidase_M4/M1_CTD_sf"/>
</dbReference>
<keyword evidence="1" id="KW-0472">Membrane</keyword>
<feature type="transmembrane region" description="Helical" evidence="1">
    <location>
        <begin position="242"/>
        <end position="261"/>
    </location>
</feature>
<evidence type="ECO:0000313" key="2">
    <source>
        <dbReference type="EMBL" id="AYA35997.1"/>
    </source>
</evidence>
<feature type="transmembrane region" description="Helical" evidence="1">
    <location>
        <begin position="179"/>
        <end position="199"/>
    </location>
</feature>
<dbReference type="SUPFAM" id="SSF55486">
    <property type="entry name" value="Metalloproteases ('zincins'), catalytic domain"/>
    <property type="match status" value="1"/>
</dbReference>
<evidence type="ECO:0000256" key="1">
    <source>
        <dbReference type="SAM" id="Phobius"/>
    </source>
</evidence>
<dbReference type="RefSeq" id="WP_119443585.1">
    <property type="nucleotide sequence ID" value="NZ_CP032317.1"/>
</dbReference>
<feature type="transmembrane region" description="Helical" evidence="1">
    <location>
        <begin position="102"/>
        <end position="125"/>
    </location>
</feature>
<feature type="transmembrane region" description="Helical" evidence="1">
    <location>
        <begin position="491"/>
        <end position="516"/>
    </location>
</feature>
<protein>
    <submittedName>
        <fullName evidence="2">Uncharacterized protein</fullName>
    </submittedName>
</protein>
<dbReference type="Pfam" id="PF12730">
    <property type="entry name" value="ABC2_membrane_4"/>
    <property type="match status" value="1"/>
</dbReference>
<evidence type="ECO:0000313" key="3">
    <source>
        <dbReference type="Proteomes" id="UP000262802"/>
    </source>
</evidence>
<feature type="transmembrane region" description="Helical" evidence="1">
    <location>
        <begin position="51"/>
        <end position="76"/>
    </location>
</feature>
<feature type="transmembrane region" description="Helical" evidence="1">
    <location>
        <begin position="422"/>
        <end position="446"/>
    </location>
</feature>
<feature type="transmembrane region" description="Helical" evidence="1">
    <location>
        <begin position="466"/>
        <end position="484"/>
    </location>
</feature>
<gene>
    <name evidence="2" type="ORF">D3Y59_02350</name>
</gene>
<feature type="transmembrane region" description="Helical" evidence="1">
    <location>
        <begin position="536"/>
        <end position="558"/>
    </location>
</feature>
<accession>A0A3B7RP43</accession>
<organism evidence="2 3">
    <name type="scientific">Hymenobacter oligotrophus</name>
    <dbReference type="NCBI Taxonomy" id="2319843"/>
    <lineage>
        <taxon>Bacteria</taxon>
        <taxon>Pseudomonadati</taxon>
        <taxon>Bacteroidota</taxon>
        <taxon>Cytophagia</taxon>
        <taxon>Cytophagales</taxon>
        <taxon>Hymenobacteraceae</taxon>
        <taxon>Hymenobacter</taxon>
    </lineage>
</organism>
<dbReference type="EMBL" id="CP032317">
    <property type="protein sequence ID" value="AYA35997.1"/>
    <property type="molecule type" value="Genomic_DNA"/>
</dbReference>
<sequence>MTFRTIFRYELRYQLGHITTWLFGAVLLLFPLLLTKIGTPADGTYNNAPASIAFLTVFSNVVWLLMAGAISGDAAARDVQTRMHPLLYTTPVSKAEYLGGRFAAALALNALLLLVVQVGLCLGFYSPGWKPQFLGPFLPLAHLTAYAYLGLPIALAATALQFTLATLSGRGMGSYIGSALLFFVSHFIVMIVAKAVGWWDLTKLLDIVGFASIVGGEMETWTPAQKNTQLIKLAGLFGWNRLLWLGIAVGLLAFTYVRFAFGHPVAGRGWRPWLGRARAQVPGPTPAVAAPATARAVVVPQVSRPFSFGTAVRQTLAVAWSSFGYVARSRIGLPLVALIALGSALLGSEFMEQNTIPLFPTTQQVIDFLTTPLGNVKTPWLVLPLLLMYFAGELVWREREAGLSEIADAAPVSEWALLVGKFLGLGLLIATWMLILLLGGMLLQAILGYNKFEVGLYLKALFGLQLAEYLLFAMLALVVHVLVNQKYLGHLALLLVLGFMGFAAKLGVHHHLLVFGTAPDWWYTDIRGFGSSLGPWLWFKLYWAAWALLLAVAARLLWARGKENNLGPRLQAARSRFTPATAATTVAGAGLVLGLGGFIFYNTNVLNEHTTAADENEHRAEYERRYARYGNRPQPQLASTKLQVELYPERQAVTIRGSYRLVNRSAVAIDTIHLATARGAETSAVSFGRPAKQVLADEPHGHRMYALQQPLQPGDSLQLSFRIDGKPKGFGNNGSKALVEANGTYLMSQDVLPAIGYQPLRELREASARKQHGLEARPEIPSLYDVAARQKSTRGDWTTFEAVVGTAADQVAVAPGKLRRSWKAGGRRYFHFVTDAPIQNQSVFFSANYAVRSVQWRSAQLPTAKPVDISLYYHSGHTNNVERMLRSVRASLDYYTEQFGAYPYGHLTIIERAGTEGELNAEASTIDYGEQFALMNPDASPRGFDLPYYVLAHEVAHQFGLGFASVEGAPFLAEGLAVYSGMQVLEKSYGYGHLRRYLSFLRQSYEVPRSRAMVPLLRANNAFMGYRKGPLALYALSKYIGQEQVNTALRQLKLKHSPKVPPLATTLDLYRELRAVTPDSLHYLLHDLFGANTYWELQTKQASARQTKAGTWQVSLEVQAHKVVIDSTGARHEQPLNDWVEIGVIAPREKDEDYGKPLYLQKHRIRSGQQTISVTVPRKPARAGIDPYLLLVDLDGDNNVKDVQTAGAMATAKATQR</sequence>
<dbReference type="AlphaFoldDB" id="A0A3B7RP43"/>
<feature type="transmembrane region" description="Helical" evidence="1">
    <location>
        <begin position="579"/>
        <end position="601"/>
    </location>
</feature>
<feature type="transmembrane region" description="Helical" evidence="1">
    <location>
        <begin position="145"/>
        <end position="167"/>
    </location>
</feature>
<feature type="transmembrane region" description="Helical" evidence="1">
    <location>
        <begin position="21"/>
        <end position="39"/>
    </location>
</feature>
<keyword evidence="3" id="KW-1185">Reference proteome</keyword>
<dbReference type="OrthoDB" id="100605at2"/>